<dbReference type="AlphaFoldDB" id="A0A1G9U2B4"/>
<dbReference type="RefSeq" id="WP_092637305.1">
    <property type="nucleotide sequence ID" value="NZ_FNID01000001.1"/>
</dbReference>
<feature type="transmembrane region" description="Helical" evidence="1">
    <location>
        <begin position="6"/>
        <end position="26"/>
    </location>
</feature>
<protein>
    <recommendedName>
        <fullName evidence="4">BhlA holin family protein</fullName>
    </recommendedName>
</protein>
<proteinExistence type="predicted"/>
<keyword evidence="1" id="KW-0812">Transmembrane</keyword>
<evidence type="ECO:0000313" key="2">
    <source>
        <dbReference type="EMBL" id="SDM54058.1"/>
    </source>
</evidence>
<accession>A0A1G9U2B4</accession>
<keyword evidence="1" id="KW-0472">Membrane</keyword>
<dbReference type="Proteomes" id="UP000199182">
    <property type="component" value="Unassembled WGS sequence"/>
</dbReference>
<organism evidence="2 3">
    <name type="scientific">Acetanaerobacterium elongatum</name>
    <dbReference type="NCBI Taxonomy" id="258515"/>
    <lineage>
        <taxon>Bacteria</taxon>
        <taxon>Bacillati</taxon>
        <taxon>Bacillota</taxon>
        <taxon>Clostridia</taxon>
        <taxon>Eubacteriales</taxon>
        <taxon>Oscillospiraceae</taxon>
        <taxon>Acetanaerobacterium</taxon>
    </lineage>
</organism>
<keyword evidence="1" id="KW-1133">Transmembrane helix</keyword>
<sequence length="69" mass="8206">MTQLSVEFWIQIIIYAVSFGVVFGQFQAKIKYLEQKLDKHNNVIERLYKLEESTKSAHSRIDELKEDCR</sequence>
<dbReference type="EMBL" id="FNID01000001">
    <property type="protein sequence ID" value="SDM54058.1"/>
    <property type="molecule type" value="Genomic_DNA"/>
</dbReference>
<gene>
    <name evidence="2" type="ORF">SAMN05192585_10152</name>
</gene>
<evidence type="ECO:0000256" key="1">
    <source>
        <dbReference type="SAM" id="Phobius"/>
    </source>
</evidence>
<dbReference type="STRING" id="258515.SAMN05192585_10152"/>
<evidence type="ECO:0008006" key="4">
    <source>
        <dbReference type="Google" id="ProtNLM"/>
    </source>
</evidence>
<name>A0A1G9U2B4_9FIRM</name>
<evidence type="ECO:0000313" key="3">
    <source>
        <dbReference type="Proteomes" id="UP000199182"/>
    </source>
</evidence>
<keyword evidence="3" id="KW-1185">Reference proteome</keyword>
<dbReference type="OrthoDB" id="2187587at2"/>
<reference evidence="2 3" key="1">
    <citation type="submission" date="2016-10" db="EMBL/GenBank/DDBJ databases">
        <authorList>
            <person name="de Groot N.N."/>
        </authorList>
    </citation>
    <scope>NUCLEOTIDE SEQUENCE [LARGE SCALE GENOMIC DNA]</scope>
    <source>
        <strain evidence="2 3">CGMCC 1.5012</strain>
    </source>
</reference>